<dbReference type="Gene3D" id="4.10.810.10">
    <property type="entry name" value="Virus Scaffolding Protein, Chain A"/>
    <property type="match status" value="1"/>
</dbReference>
<reference evidence="2 3" key="1">
    <citation type="submission" date="2019-07" db="EMBL/GenBank/DDBJ databases">
        <title>Genomic Encyclopedia of Type Strains, Phase III (KMG-III): the genomes of soil and plant-associated and newly described type strains.</title>
        <authorList>
            <person name="Whitman W."/>
        </authorList>
    </citation>
    <scope>NUCLEOTIDE SEQUENCE [LARGE SCALE GENOMIC DNA]</scope>
    <source>
        <strain evidence="2 3">BL24</strain>
    </source>
</reference>
<dbReference type="Pfam" id="PF08858">
    <property type="entry name" value="IDEAL"/>
    <property type="match status" value="1"/>
</dbReference>
<organism evidence="2 3">
    <name type="scientific">Paenibacillus methanolicus</name>
    <dbReference type="NCBI Taxonomy" id="582686"/>
    <lineage>
        <taxon>Bacteria</taxon>
        <taxon>Bacillati</taxon>
        <taxon>Bacillota</taxon>
        <taxon>Bacilli</taxon>
        <taxon>Bacillales</taxon>
        <taxon>Paenibacillaceae</taxon>
        <taxon>Paenibacillus</taxon>
    </lineage>
</organism>
<feature type="domain" description="IDEAL" evidence="1">
    <location>
        <begin position="49"/>
        <end position="85"/>
    </location>
</feature>
<sequence length="90" mass="10409">MQEHHADDERQFGQGNEYRISLNESLEVYPMDKMKVSYEAMLGLAAEMVLDKAVVEFRTKRLYQAIDKALASGDKDTFRRLTDELKTLHA</sequence>
<dbReference type="InterPro" id="IPR027393">
    <property type="entry name" value="Virus_scaffolding_prot_C"/>
</dbReference>
<dbReference type="EMBL" id="VNHS01000002">
    <property type="protein sequence ID" value="TYP77743.1"/>
    <property type="molecule type" value="Genomic_DNA"/>
</dbReference>
<evidence type="ECO:0000313" key="3">
    <source>
        <dbReference type="Proteomes" id="UP000323257"/>
    </source>
</evidence>
<protein>
    <submittedName>
        <fullName evidence="2">IDEAL domain-containing protein</fullName>
    </submittedName>
</protein>
<proteinExistence type="predicted"/>
<evidence type="ECO:0000313" key="2">
    <source>
        <dbReference type="EMBL" id="TYP77743.1"/>
    </source>
</evidence>
<name>A0A5S5CIA6_9BACL</name>
<evidence type="ECO:0000259" key="1">
    <source>
        <dbReference type="SMART" id="SM00914"/>
    </source>
</evidence>
<accession>A0A5S5CIA6</accession>
<dbReference type="InterPro" id="IPR014957">
    <property type="entry name" value="IDEAL_dom"/>
</dbReference>
<gene>
    <name evidence="2" type="ORF">BCM02_102307</name>
</gene>
<dbReference type="Proteomes" id="UP000323257">
    <property type="component" value="Unassembled WGS sequence"/>
</dbReference>
<keyword evidence="3" id="KW-1185">Reference proteome</keyword>
<dbReference type="AlphaFoldDB" id="A0A5S5CIA6"/>
<dbReference type="SMART" id="SM00914">
    <property type="entry name" value="IDEAL"/>
    <property type="match status" value="1"/>
</dbReference>
<comment type="caution">
    <text evidence="2">The sequence shown here is derived from an EMBL/GenBank/DDBJ whole genome shotgun (WGS) entry which is preliminary data.</text>
</comment>